<evidence type="ECO:0000256" key="1">
    <source>
        <dbReference type="ARBA" id="ARBA00008950"/>
    </source>
</evidence>
<proteinExistence type="inferred from homology"/>
<feature type="domain" description="Calcineurin-like phosphoesterase" evidence="2">
    <location>
        <begin position="1"/>
        <end position="189"/>
    </location>
</feature>
<comment type="similarity">
    <text evidence="1">Belongs to the metallophosphoesterase superfamily. YfcE family.</text>
</comment>
<name>A0A6I3SD70_HELMO</name>
<dbReference type="InterPro" id="IPR024654">
    <property type="entry name" value="Calcineurin-like_PHP_lpxH"/>
</dbReference>
<evidence type="ECO:0000259" key="2">
    <source>
        <dbReference type="Pfam" id="PF12850"/>
    </source>
</evidence>
<evidence type="ECO:0000313" key="3">
    <source>
        <dbReference type="EMBL" id="MTV47505.1"/>
    </source>
</evidence>
<dbReference type="SUPFAM" id="SSF56300">
    <property type="entry name" value="Metallo-dependent phosphatases"/>
    <property type="match status" value="1"/>
</dbReference>
<dbReference type="RefSeq" id="WP_155474622.1">
    <property type="nucleotide sequence ID" value="NZ_WNKU01000001.1"/>
</dbReference>
<organism evidence="3 4">
    <name type="scientific">Heliobacterium mobile</name>
    <name type="common">Heliobacillus mobilis</name>
    <dbReference type="NCBI Taxonomy" id="28064"/>
    <lineage>
        <taxon>Bacteria</taxon>
        <taxon>Bacillati</taxon>
        <taxon>Bacillota</taxon>
        <taxon>Clostridia</taxon>
        <taxon>Eubacteriales</taxon>
        <taxon>Heliobacteriaceae</taxon>
        <taxon>Heliobacterium</taxon>
    </lineage>
</organism>
<keyword evidence="4" id="KW-1185">Reference proteome</keyword>
<protein>
    <recommendedName>
        <fullName evidence="2">Calcineurin-like phosphoesterase domain-containing protein</fullName>
    </recommendedName>
</protein>
<accession>A0A6I3SD70</accession>
<dbReference type="OrthoDB" id="9800565at2"/>
<dbReference type="InterPro" id="IPR029052">
    <property type="entry name" value="Metallo-depent_PP-like"/>
</dbReference>
<comment type="caution">
    <text evidence="3">The sequence shown here is derived from an EMBL/GenBank/DDBJ whole genome shotgun (WGS) entry which is preliminary data.</text>
</comment>
<evidence type="ECO:0000313" key="4">
    <source>
        <dbReference type="Proteomes" id="UP000430670"/>
    </source>
</evidence>
<dbReference type="Pfam" id="PF12850">
    <property type="entry name" value="Metallophos_2"/>
    <property type="match status" value="1"/>
</dbReference>
<dbReference type="Gene3D" id="3.60.21.10">
    <property type="match status" value="1"/>
</dbReference>
<dbReference type="EMBL" id="WNKU01000001">
    <property type="protein sequence ID" value="MTV47505.1"/>
    <property type="molecule type" value="Genomic_DNA"/>
</dbReference>
<sequence>MRYGILADAHGHHKALEKALHLLNDVDRMIFLGDVPNYRNGDGFVECLEALHAEDAQGVQGNCDEYVVMQYTRPSELTAQIWNDYVAWPKEYRDGELLFVHGGPRDPLNERIGDEERAWKNFRAHDFKVCFHGHQHRVSCFAYRDDDVTMIELQDNVPFVLDPSTRYIIGVGSVGMPKDDPKGSMVLYDSLKGEVLVRRFTRD</sequence>
<reference evidence="3 4" key="1">
    <citation type="submission" date="2019-11" db="EMBL/GenBank/DDBJ databases">
        <title>Whole-genome sequence of a the green, strictly anaerobic photosynthetic bacterium Heliobacillus mobilis DSM 6151.</title>
        <authorList>
            <person name="Kyndt J.A."/>
            <person name="Meyer T.E."/>
        </authorList>
    </citation>
    <scope>NUCLEOTIDE SEQUENCE [LARGE SCALE GENOMIC DNA]</scope>
    <source>
        <strain evidence="3 4">DSM 6151</strain>
    </source>
</reference>
<gene>
    <name evidence="3" type="ORF">GJ688_00750</name>
</gene>
<dbReference type="Proteomes" id="UP000430670">
    <property type="component" value="Unassembled WGS sequence"/>
</dbReference>
<dbReference type="AlphaFoldDB" id="A0A6I3SD70"/>